<feature type="region of interest" description="Disordered" evidence="1">
    <location>
        <begin position="818"/>
        <end position="838"/>
    </location>
</feature>
<evidence type="ECO:0000313" key="3">
    <source>
        <dbReference type="Proteomes" id="UP001430953"/>
    </source>
</evidence>
<feature type="compositionally biased region" description="Basic and acidic residues" evidence="1">
    <location>
        <begin position="819"/>
        <end position="832"/>
    </location>
</feature>
<feature type="compositionally biased region" description="Basic and acidic residues" evidence="1">
    <location>
        <begin position="89"/>
        <end position="98"/>
    </location>
</feature>
<name>A0AAW2EPX6_9HYME</name>
<feature type="region of interest" description="Disordered" evidence="1">
    <location>
        <begin position="867"/>
        <end position="927"/>
    </location>
</feature>
<feature type="compositionally biased region" description="Polar residues" evidence="1">
    <location>
        <begin position="1063"/>
        <end position="1073"/>
    </location>
</feature>
<dbReference type="AlphaFoldDB" id="A0AAW2EPX6"/>
<feature type="compositionally biased region" description="Polar residues" evidence="1">
    <location>
        <begin position="1148"/>
        <end position="1162"/>
    </location>
</feature>
<feature type="region of interest" description="Disordered" evidence="1">
    <location>
        <begin position="1054"/>
        <end position="1073"/>
    </location>
</feature>
<proteinExistence type="predicted"/>
<accession>A0AAW2EPX6</accession>
<evidence type="ECO:0000256" key="1">
    <source>
        <dbReference type="SAM" id="MobiDB-lite"/>
    </source>
</evidence>
<dbReference type="Proteomes" id="UP001430953">
    <property type="component" value="Unassembled WGS sequence"/>
</dbReference>
<comment type="caution">
    <text evidence="2">The sequence shown here is derived from an EMBL/GenBank/DDBJ whole genome shotgun (WGS) entry which is preliminary data.</text>
</comment>
<feature type="compositionally biased region" description="Acidic residues" evidence="1">
    <location>
        <begin position="70"/>
        <end position="88"/>
    </location>
</feature>
<reference evidence="2 3" key="1">
    <citation type="submission" date="2023-03" db="EMBL/GenBank/DDBJ databases">
        <title>High recombination rates correlate with genetic variation in Cardiocondyla obscurior ants.</title>
        <authorList>
            <person name="Errbii M."/>
        </authorList>
    </citation>
    <scope>NUCLEOTIDE SEQUENCE [LARGE SCALE GENOMIC DNA]</scope>
    <source>
        <strain evidence="2">Alpha-2009</strain>
        <tissue evidence="2">Whole body</tissue>
    </source>
</reference>
<keyword evidence="3" id="KW-1185">Reference proteome</keyword>
<gene>
    <name evidence="2" type="ORF">PUN28_017286</name>
</gene>
<feature type="region of interest" description="Disordered" evidence="1">
    <location>
        <begin position="70"/>
        <end position="100"/>
    </location>
</feature>
<feature type="region of interest" description="Disordered" evidence="1">
    <location>
        <begin position="461"/>
        <end position="489"/>
    </location>
</feature>
<dbReference type="EMBL" id="JADYXP020000020">
    <property type="protein sequence ID" value="KAL0104441.1"/>
    <property type="molecule type" value="Genomic_DNA"/>
</dbReference>
<feature type="region of interest" description="Disordered" evidence="1">
    <location>
        <begin position="587"/>
        <end position="607"/>
    </location>
</feature>
<evidence type="ECO:0008006" key="4">
    <source>
        <dbReference type="Google" id="ProtNLM"/>
    </source>
</evidence>
<protein>
    <recommendedName>
        <fullName evidence="4">BSD domain-containing protein</fullName>
    </recommendedName>
</protein>
<evidence type="ECO:0000313" key="2">
    <source>
        <dbReference type="EMBL" id="KAL0104441.1"/>
    </source>
</evidence>
<sequence length="1183" mass="133973">MEDCIVDQDIHNGFLSKSYLQSAERISGTKDTILNFMIPKKVLEVREKTWDKFFDRYSKEMSDEFELNVETLEPETEEEEEDEDEMIINEEHDSEQRVPMRKSPALVQYWIDTGNPPYKVLSDDNVSSESGSSLSEKEIVVSPPRINVEDVINVVSTTDDQKCKNESSCSSVDTAAYILSNANITKKADTIAIIEGAKCTGESSNIDAHDGTDQIKAAKVDQEIYDDNDSINIDVTDVASKNNSTSRSKRMAIPTNEIQSDTRSQKIFSIKKNEIKKSDLYPTAINTQTLDIESIFKHFNKTSKNFVRNNKNDNVSNQDKVLEMDTQQERHISEATLDKKAVKNMNLSTLHRKKLYSGRYSPVDLIQTETHGTADRLSKAKKILHPALDFDDIVKETAFLNDKCKRSDKPNRKFKKGKSRYLSKKNISDIDESENNKEIQDKVNIIDDFDKSLDINKNLDTHQNDVSCHSKRDDGNISENSEKSKRSLEVVNEKPKVVLQRIDSPSLSDKLKLGKNIQEKQENFVKSFKDLSESEKSHSSAVVNLKEDTVDSNQSTILILECNENTSQSTSSSDCLLDVRLNRDFYSNAKKQKGKPSRLKDSDKSQNNKSWIEENMSQLSISTVVESQLSIKDNAISPNVSFNKSETYSNLYEKNQINNIKMREVKIVLERLPLSTINVQCTTMEKQALNKNDAVEENNVSGKLKARLLDNAEKKYGCKIRNVKIVLEQLPAKKINTVKNTDITLNKKSSSNTSLETNRKLRSQIARSSETSICENDEADVQSIICSNHSLGSSTSKKSDDTFGNIIFSTSQNLNSRLDSTKDATSQHKNCNDKTSQGNNYFASVLTSDEDDFFQSIKHRKKLKVSTDDNVSRNGNSSIVNCSPRKNTRELQRDESVHSEVSEIKSSDDKQTTINSSRQKQNRKSNRYLIFSSSEDDEDKDDNLAANLPIKRKVISPVLRKRNKINYNSKNGSKEAVEKNKIDRKNVPISKVVTAETPEKEIIFRTKLWDSDSSSDSILSTHKKLKTSSVRKRSIRCRNRAAEKEMVNDFSSTLNSSLENSSPMNGVTIKSNSLINEEAKRNRRLSSNSSDDDIERKVNNVKKDRTLSSSLKFDHARKARLVRESTVSSTSKRPAYKKTSLENEKIFNKSSNSPTKVQSAMSTPRKLFETKCYYDSSDSSEIL</sequence>
<feature type="region of interest" description="Disordered" evidence="1">
    <location>
        <begin position="1122"/>
        <end position="1162"/>
    </location>
</feature>
<feature type="region of interest" description="Disordered" evidence="1">
    <location>
        <begin position="1079"/>
        <end position="1098"/>
    </location>
</feature>
<organism evidence="2 3">
    <name type="scientific">Cardiocondyla obscurior</name>
    <dbReference type="NCBI Taxonomy" id="286306"/>
    <lineage>
        <taxon>Eukaryota</taxon>
        <taxon>Metazoa</taxon>
        <taxon>Ecdysozoa</taxon>
        <taxon>Arthropoda</taxon>
        <taxon>Hexapoda</taxon>
        <taxon>Insecta</taxon>
        <taxon>Pterygota</taxon>
        <taxon>Neoptera</taxon>
        <taxon>Endopterygota</taxon>
        <taxon>Hymenoptera</taxon>
        <taxon>Apocrita</taxon>
        <taxon>Aculeata</taxon>
        <taxon>Formicoidea</taxon>
        <taxon>Formicidae</taxon>
        <taxon>Myrmicinae</taxon>
        <taxon>Cardiocondyla</taxon>
    </lineage>
</organism>
<feature type="compositionally biased region" description="Basic and acidic residues" evidence="1">
    <location>
        <begin position="887"/>
        <end position="911"/>
    </location>
</feature>
<feature type="compositionally biased region" description="Polar residues" evidence="1">
    <location>
        <begin position="872"/>
        <end position="885"/>
    </location>
</feature>